<gene>
    <name evidence="2" type="ORF">CRE_28829</name>
</gene>
<dbReference type="Proteomes" id="UP000008281">
    <property type="component" value="Unassembled WGS sequence"/>
</dbReference>
<dbReference type="RefSeq" id="XP_003099136.2">
    <property type="nucleotide sequence ID" value="XM_003099088.2"/>
</dbReference>
<reference evidence="2" key="1">
    <citation type="submission" date="2007-07" db="EMBL/GenBank/DDBJ databases">
        <title>PCAP assembly of the Caenorhabditis remanei genome.</title>
        <authorList>
            <consortium name="The Caenorhabditis remanei Sequencing Consortium"/>
            <person name="Wilson R.K."/>
        </authorList>
    </citation>
    <scope>NUCLEOTIDE SEQUENCE [LARGE SCALE GENOMIC DNA]</scope>
    <source>
        <strain evidence="2">PB4641</strain>
    </source>
</reference>
<name>E3MXJ1_CAERE</name>
<evidence type="ECO:0000313" key="2">
    <source>
        <dbReference type="EMBL" id="EFP11562.1"/>
    </source>
</evidence>
<feature type="chain" id="PRO_5003177811" evidence="1">
    <location>
        <begin position="20"/>
        <end position="99"/>
    </location>
</feature>
<dbReference type="KEGG" id="crq:GCK72_003739"/>
<dbReference type="InParanoid" id="E3MXJ1"/>
<keyword evidence="3" id="KW-1185">Reference proteome</keyword>
<evidence type="ECO:0000313" key="3">
    <source>
        <dbReference type="Proteomes" id="UP000008281"/>
    </source>
</evidence>
<dbReference type="GeneID" id="9802559"/>
<dbReference type="EMBL" id="DS268491">
    <property type="protein sequence ID" value="EFP11562.1"/>
    <property type="molecule type" value="Genomic_DNA"/>
</dbReference>
<dbReference type="HOGENOM" id="CLU_2456937_0_0_1"/>
<protein>
    <submittedName>
        <fullName evidence="2">Uncharacterized protein</fullName>
    </submittedName>
</protein>
<sequence>MKALIPVLLAFCLLQVITADIFCNEKGNCIGDGKPSGDTRCGNCHSCTYKDCCHLKFTNPYSTCKKKGWTSDEYKFAHGIFKLNIENLTTSTYPSNSSA</sequence>
<dbReference type="AlphaFoldDB" id="E3MXJ1"/>
<dbReference type="OrthoDB" id="5883820at2759"/>
<proteinExistence type="predicted"/>
<evidence type="ECO:0000256" key="1">
    <source>
        <dbReference type="SAM" id="SignalP"/>
    </source>
</evidence>
<keyword evidence="1" id="KW-0732">Signal</keyword>
<dbReference type="CTD" id="9802559"/>
<feature type="signal peptide" evidence="1">
    <location>
        <begin position="1"/>
        <end position="19"/>
    </location>
</feature>
<organism evidence="3">
    <name type="scientific">Caenorhabditis remanei</name>
    <name type="common">Caenorhabditis vulgaris</name>
    <dbReference type="NCBI Taxonomy" id="31234"/>
    <lineage>
        <taxon>Eukaryota</taxon>
        <taxon>Metazoa</taxon>
        <taxon>Ecdysozoa</taxon>
        <taxon>Nematoda</taxon>
        <taxon>Chromadorea</taxon>
        <taxon>Rhabditida</taxon>
        <taxon>Rhabditina</taxon>
        <taxon>Rhabditomorpha</taxon>
        <taxon>Rhabditoidea</taxon>
        <taxon>Rhabditidae</taxon>
        <taxon>Peloderinae</taxon>
        <taxon>Caenorhabditis</taxon>
    </lineage>
</organism>
<accession>E3MXJ1</accession>